<dbReference type="AlphaFoldDB" id="A0A7W5XY32"/>
<accession>A0A7W5XY32</accession>
<evidence type="ECO:0008006" key="4">
    <source>
        <dbReference type="Google" id="ProtNLM"/>
    </source>
</evidence>
<keyword evidence="1" id="KW-0732">Signal</keyword>
<reference evidence="2 3" key="1">
    <citation type="submission" date="2020-08" db="EMBL/GenBank/DDBJ databases">
        <title>Genomic Encyclopedia of Type Strains, Phase IV (KMG-IV): sequencing the most valuable type-strain genomes for metagenomic binning, comparative biology and taxonomic classification.</title>
        <authorList>
            <person name="Goeker M."/>
        </authorList>
    </citation>
    <scope>NUCLEOTIDE SEQUENCE [LARGE SCALE GENOMIC DNA]</scope>
    <source>
        <strain evidence="2 3">DSM 22548</strain>
    </source>
</reference>
<dbReference type="EMBL" id="JACICA010000008">
    <property type="protein sequence ID" value="MBB3703103.1"/>
    <property type="molecule type" value="Genomic_DNA"/>
</dbReference>
<dbReference type="Proteomes" id="UP000541425">
    <property type="component" value="Unassembled WGS sequence"/>
</dbReference>
<evidence type="ECO:0000313" key="2">
    <source>
        <dbReference type="EMBL" id="MBB3703103.1"/>
    </source>
</evidence>
<dbReference type="RefSeq" id="WP_183697101.1">
    <property type="nucleotide sequence ID" value="NZ_JACICA010000008.1"/>
</dbReference>
<organism evidence="2 3">
    <name type="scientific">Alloprevotella rava</name>
    <dbReference type="NCBI Taxonomy" id="671218"/>
    <lineage>
        <taxon>Bacteria</taxon>
        <taxon>Pseudomonadati</taxon>
        <taxon>Bacteroidota</taxon>
        <taxon>Bacteroidia</taxon>
        <taxon>Bacteroidales</taxon>
        <taxon>Prevotellaceae</taxon>
        <taxon>Alloprevotella</taxon>
    </lineage>
</organism>
<evidence type="ECO:0000256" key="1">
    <source>
        <dbReference type="SAM" id="SignalP"/>
    </source>
</evidence>
<evidence type="ECO:0000313" key="3">
    <source>
        <dbReference type="Proteomes" id="UP000541425"/>
    </source>
</evidence>
<proteinExistence type="predicted"/>
<protein>
    <recommendedName>
        <fullName evidence="4">PorT family protein</fullName>
    </recommendedName>
</protein>
<sequence>MKKTAITLLMATAMISAKAQNFQFGIKAGVNFSKESKTEVEREVKDQEHKGSSPNCVGVIFFL</sequence>
<gene>
    <name evidence="2" type="ORF">FHS60_001581</name>
</gene>
<name>A0A7W5XY32_9BACT</name>
<feature type="chain" id="PRO_5030575581" description="PorT family protein" evidence="1">
    <location>
        <begin position="20"/>
        <end position="63"/>
    </location>
</feature>
<comment type="caution">
    <text evidence="2">The sequence shown here is derived from an EMBL/GenBank/DDBJ whole genome shotgun (WGS) entry which is preliminary data.</text>
</comment>
<feature type="signal peptide" evidence="1">
    <location>
        <begin position="1"/>
        <end position="19"/>
    </location>
</feature>